<proteinExistence type="predicted"/>
<feature type="chain" id="PRO_5044546589" evidence="1">
    <location>
        <begin position="27"/>
        <end position="86"/>
    </location>
</feature>
<protein>
    <submittedName>
        <fullName evidence="6">Secreted protein</fullName>
    </submittedName>
</protein>
<evidence type="ECO:0000256" key="1">
    <source>
        <dbReference type="SAM" id="SignalP"/>
    </source>
</evidence>
<accession>A0A0R3SVV2</accession>
<dbReference type="EMBL" id="UYSG01011383">
    <property type="protein sequence ID" value="VDL62152.1"/>
    <property type="molecule type" value="Genomic_DNA"/>
</dbReference>
<evidence type="ECO:0000313" key="6">
    <source>
        <dbReference type="WBParaSite" id="HDID_0000973901-mRNA-1"/>
    </source>
</evidence>
<gene>
    <name evidence="2" type="ORF">HDID_LOCUS9737</name>
    <name evidence="3" type="ORF">WMSIL1_LOCUS10237</name>
</gene>
<dbReference type="AlphaFoldDB" id="A0A0R3SVV2"/>
<name>A0A0R3SVV2_HYMDI</name>
<evidence type="ECO:0000313" key="4">
    <source>
        <dbReference type="Proteomes" id="UP000274504"/>
    </source>
</evidence>
<evidence type="ECO:0000313" key="5">
    <source>
        <dbReference type="Proteomes" id="UP000321570"/>
    </source>
</evidence>
<keyword evidence="5" id="KW-1185">Reference proteome</keyword>
<evidence type="ECO:0000313" key="2">
    <source>
        <dbReference type="EMBL" id="VDL62152.1"/>
    </source>
</evidence>
<dbReference type="EMBL" id="CABIJS010000444">
    <property type="protein sequence ID" value="VUZ51457.1"/>
    <property type="molecule type" value="Genomic_DNA"/>
</dbReference>
<keyword evidence="1" id="KW-0732">Signal</keyword>
<reference evidence="2 4" key="2">
    <citation type="submission" date="2018-11" db="EMBL/GenBank/DDBJ databases">
        <authorList>
            <consortium name="Pathogen Informatics"/>
        </authorList>
    </citation>
    <scope>NUCLEOTIDE SEQUENCE [LARGE SCALE GENOMIC DNA]</scope>
</reference>
<evidence type="ECO:0000313" key="3">
    <source>
        <dbReference type="EMBL" id="VUZ51457.1"/>
    </source>
</evidence>
<dbReference type="WBParaSite" id="HDID_0000973901-mRNA-1">
    <property type="protein sequence ID" value="HDID_0000973901-mRNA-1"/>
    <property type="gene ID" value="HDID_0000973901"/>
</dbReference>
<feature type="signal peptide" evidence="1">
    <location>
        <begin position="1"/>
        <end position="26"/>
    </location>
</feature>
<dbReference type="OrthoDB" id="6254878at2759"/>
<dbReference type="Proteomes" id="UP000274504">
    <property type="component" value="Unassembled WGS sequence"/>
</dbReference>
<reference evidence="6" key="1">
    <citation type="submission" date="2017-02" db="UniProtKB">
        <authorList>
            <consortium name="WormBaseParasite"/>
        </authorList>
    </citation>
    <scope>IDENTIFICATION</scope>
</reference>
<reference evidence="3 5" key="3">
    <citation type="submission" date="2019-07" db="EMBL/GenBank/DDBJ databases">
        <authorList>
            <person name="Jastrzebski P J."/>
            <person name="Paukszto L."/>
            <person name="Jastrzebski P J."/>
        </authorList>
    </citation>
    <scope>NUCLEOTIDE SEQUENCE [LARGE SCALE GENOMIC DNA]</scope>
    <source>
        <strain evidence="3 5">WMS-il1</strain>
    </source>
</reference>
<dbReference type="Proteomes" id="UP000321570">
    <property type="component" value="Unassembled WGS sequence"/>
</dbReference>
<sequence length="86" mass="9825">MSPVLRLQILLLSIWLSSEFLTQGAAVDIQRLAKKRLVFLKDAVDYSSWRYLGRMENYDIVAIPRPESEGLESVAKRGAYLDLPWG</sequence>
<organism evidence="6">
    <name type="scientific">Hymenolepis diminuta</name>
    <name type="common">Rat tapeworm</name>
    <dbReference type="NCBI Taxonomy" id="6216"/>
    <lineage>
        <taxon>Eukaryota</taxon>
        <taxon>Metazoa</taxon>
        <taxon>Spiralia</taxon>
        <taxon>Lophotrochozoa</taxon>
        <taxon>Platyhelminthes</taxon>
        <taxon>Cestoda</taxon>
        <taxon>Eucestoda</taxon>
        <taxon>Cyclophyllidea</taxon>
        <taxon>Hymenolepididae</taxon>
        <taxon>Hymenolepis</taxon>
    </lineage>
</organism>